<sequence>MAEKADASEGAMRQHALQKMANAAQRAGRDEEEEEKPAQGKFARPAQRQAAAGMGSGGLPPQLKSGIEALSGMSMDDVRVHYNSSQPAQLNALAYAQGRDIHVGPGQEQHLPHEAWHVVQQAQGRVQPTMQMKDGVPVNDDHTLEEEADRMGAQAMQMRVAGAATPMASASGRPVAQFFLPPHGMADTKGYYKAQGNAKNTAYGSGRPADFSTKFKANMVEHEWGGSYNKETDMWHVTTHGDSQVVLPTNAIQIDHVVPWNTIETELQKNPSTVYTPGYLATLKTNGYVVPNGSKYTMFAARMYYHDVGNLVPMAGSENASKGATHGGGGADLETAWMNRAARSTGVHHQMVQTAFRELVNWQGDAPAVQELLDKFDEVDDVIIEAEEFFQGY</sequence>
<keyword evidence="4" id="KW-1185">Reference proteome</keyword>
<feature type="domain" description="eCIS core" evidence="2">
    <location>
        <begin position="59"/>
        <end position="124"/>
    </location>
</feature>
<proteinExistence type="predicted"/>
<dbReference type="Pfam" id="PF13699">
    <property type="entry name" value="eCIS_core"/>
    <property type="match status" value="1"/>
</dbReference>
<evidence type="ECO:0000256" key="1">
    <source>
        <dbReference type="SAM" id="MobiDB-lite"/>
    </source>
</evidence>
<evidence type="ECO:0000259" key="2">
    <source>
        <dbReference type="Pfam" id="PF13699"/>
    </source>
</evidence>
<dbReference type="Proteomes" id="UP000627205">
    <property type="component" value="Unassembled WGS sequence"/>
</dbReference>
<evidence type="ECO:0000313" key="4">
    <source>
        <dbReference type="Proteomes" id="UP000627205"/>
    </source>
</evidence>
<dbReference type="InterPro" id="IPR025295">
    <property type="entry name" value="eCIS_core_dom"/>
</dbReference>
<name>A0A8J3AXW2_9BURK</name>
<comment type="caution">
    <text evidence="3">The sequence shown here is derived from an EMBL/GenBank/DDBJ whole genome shotgun (WGS) entry which is preliminary data.</text>
</comment>
<evidence type="ECO:0000313" key="3">
    <source>
        <dbReference type="EMBL" id="GGI55539.1"/>
    </source>
</evidence>
<dbReference type="AlphaFoldDB" id="A0A8J3AXW2"/>
<organism evidence="3 4">
    <name type="scientific">Oxalicibacterium solurbis</name>
    <dbReference type="NCBI Taxonomy" id="69280"/>
    <lineage>
        <taxon>Bacteria</taxon>
        <taxon>Pseudomonadati</taxon>
        <taxon>Pseudomonadota</taxon>
        <taxon>Betaproteobacteria</taxon>
        <taxon>Burkholderiales</taxon>
        <taxon>Oxalobacteraceae</taxon>
        <taxon>Oxalicibacterium</taxon>
    </lineage>
</organism>
<reference evidence="3" key="2">
    <citation type="submission" date="2020-09" db="EMBL/GenBank/DDBJ databases">
        <authorList>
            <person name="Sun Q."/>
            <person name="Sedlacek I."/>
        </authorList>
    </citation>
    <scope>NUCLEOTIDE SEQUENCE</scope>
    <source>
        <strain evidence="3">CCM 7664</strain>
    </source>
</reference>
<reference evidence="3" key="1">
    <citation type="journal article" date="2014" name="Int. J. Syst. Evol. Microbiol.">
        <title>Complete genome sequence of Corynebacterium casei LMG S-19264T (=DSM 44701T), isolated from a smear-ripened cheese.</title>
        <authorList>
            <consortium name="US DOE Joint Genome Institute (JGI-PGF)"/>
            <person name="Walter F."/>
            <person name="Albersmeier A."/>
            <person name="Kalinowski J."/>
            <person name="Ruckert C."/>
        </authorList>
    </citation>
    <scope>NUCLEOTIDE SEQUENCE</scope>
    <source>
        <strain evidence="3">CCM 7664</strain>
    </source>
</reference>
<gene>
    <name evidence="3" type="ORF">GCM10011430_27130</name>
</gene>
<accession>A0A8J3AXW2</accession>
<protein>
    <recommendedName>
        <fullName evidence="2">eCIS core domain-containing protein</fullName>
    </recommendedName>
</protein>
<dbReference type="EMBL" id="BMDP01000004">
    <property type="protein sequence ID" value="GGI55539.1"/>
    <property type="molecule type" value="Genomic_DNA"/>
</dbReference>
<feature type="region of interest" description="Disordered" evidence="1">
    <location>
        <begin position="1"/>
        <end position="65"/>
    </location>
</feature>